<comment type="caution">
    <text evidence="1">The sequence shown here is derived from an EMBL/GenBank/DDBJ whole genome shotgun (WGS) entry which is preliminary data.</text>
</comment>
<accession>A0ACB7RK36</accession>
<keyword evidence="2" id="KW-1185">Reference proteome</keyword>
<proteinExistence type="predicted"/>
<evidence type="ECO:0000313" key="2">
    <source>
        <dbReference type="Proteomes" id="UP000821845"/>
    </source>
</evidence>
<dbReference type="EMBL" id="CM023489">
    <property type="protein sequence ID" value="KAH6922725.1"/>
    <property type="molecule type" value="Genomic_DNA"/>
</dbReference>
<evidence type="ECO:0000313" key="1">
    <source>
        <dbReference type="EMBL" id="KAH6922725.1"/>
    </source>
</evidence>
<name>A0ACB7RK36_HYAAI</name>
<sequence length="292" mass="31817">MSLYGRVVCHSPGHYLVSSVVSLPSTTTSQKDGLFTSTQANTSPVPTALTLQDETAALEQLKTLLREASRDQLLPEIQSQMNELAEQVRTQDTRLAQITREVEASVKAEIGRATDSISSMMLGRSHRDQPEEGSASAAETVLILRKLEHLASRSLSAVEQMRQGSSQLDPCGVEVRCETEPSEYYSCTSSAPWTVRKWSDCPDFDSYTLTLENCDDVTSDQGCSAVPEFTVLNTRDSYFTGGSPSVQQFRQTGHRVLLHAGGRSMPGAFFRRYGVRLGSGGTAFPASPHTAT</sequence>
<dbReference type="Proteomes" id="UP000821845">
    <property type="component" value="Chromosome 9"/>
</dbReference>
<protein>
    <submittedName>
        <fullName evidence="1">Uncharacterized protein</fullName>
    </submittedName>
</protein>
<reference evidence="1" key="1">
    <citation type="submission" date="2020-05" db="EMBL/GenBank/DDBJ databases">
        <title>Large-scale comparative analyses of tick genomes elucidate their genetic diversity and vector capacities.</title>
        <authorList>
            <person name="Jia N."/>
            <person name="Wang J."/>
            <person name="Shi W."/>
            <person name="Du L."/>
            <person name="Sun Y."/>
            <person name="Zhan W."/>
            <person name="Jiang J."/>
            <person name="Wang Q."/>
            <person name="Zhang B."/>
            <person name="Ji P."/>
            <person name="Sakyi L.B."/>
            <person name="Cui X."/>
            <person name="Yuan T."/>
            <person name="Jiang B."/>
            <person name="Yang W."/>
            <person name="Lam T.T.-Y."/>
            <person name="Chang Q."/>
            <person name="Ding S."/>
            <person name="Wang X."/>
            <person name="Zhu J."/>
            <person name="Ruan X."/>
            <person name="Zhao L."/>
            <person name="Wei J."/>
            <person name="Que T."/>
            <person name="Du C."/>
            <person name="Cheng J."/>
            <person name="Dai P."/>
            <person name="Han X."/>
            <person name="Huang E."/>
            <person name="Gao Y."/>
            <person name="Liu J."/>
            <person name="Shao H."/>
            <person name="Ye R."/>
            <person name="Li L."/>
            <person name="Wei W."/>
            <person name="Wang X."/>
            <person name="Wang C."/>
            <person name="Yang T."/>
            <person name="Huo Q."/>
            <person name="Li W."/>
            <person name="Guo W."/>
            <person name="Chen H."/>
            <person name="Zhou L."/>
            <person name="Ni X."/>
            <person name="Tian J."/>
            <person name="Zhou Y."/>
            <person name="Sheng Y."/>
            <person name="Liu T."/>
            <person name="Pan Y."/>
            <person name="Xia L."/>
            <person name="Li J."/>
            <person name="Zhao F."/>
            <person name="Cao W."/>
        </authorList>
    </citation>
    <scope>NUCLEOTIDE SEQUENCE</scope>
    <source>
        <strain evidence="1">Hyas-2018</strain>
    </source>
</reference>
<gene>
    <name evidence="1" type="ORF">HPB50_018341</name>
</gene>
<organism evidence="1 2">
    <name type="scientific">Hyalomma asiaticum</name>
    <name type="common">Tick</name>
    <dbReference type="NCBI Taxonomy" id="266040"/>
    <lineage>
        <taxon>Eukaryota</taxon>
        <taxon>Metazoa</taxon>
        <taxon>Ecdysozoa</taxon>
        <taxon>Arthropoda</taxon>
        <taxon>Chelicerata</taxon>
        <taxon>Arachnida</taxon>
        <taxon>Acari</taxon>
        <taxon>Parasitiformes</taxon>
        <taxon>Ixodida</taxon>
        <taxon>Ixodoidea</taxon>
        <taxon>Ixodidae</taxon>
        <taxon>Hyalomminae</taxon>
        <taxon>Hyalomma</taxon>
    </lineage>
</organism>